<dbReference type="Proteomes" id="UP000053599">
    <property type="component" value="Unassembled WGS sequence"/>
</dbReference>
<proteinExistence type="inferred from homology"/>
<dbReference type="AlphaFoldDB" id="A0A0D1YQ53"/>
<dbReference type="PANTHER" id="PTHR43540:SF15">
    <property type="entry name" value="BLR5631 PROTEIN"/>
    <property type="match status" value="1"/>
</dbReference>
<name>A0A0D1YQ53_9EURO</name>
<keyword evidence="2" id="KW-0378">Hydrolase</keyword>
<dbReference type="Pfam" id="PF00857">
    <property type="entry name" value="Isochorismatase"/>
    <property type="match status" value="1"/>
</dbReference>
<dbReference type="EMBL" id="KN846954">
    <property type="protein sequence ID" value="KIV77113.1"/>
    <property type="molecule type" value="Genomic_DNA"/>
</dbReference>
<organism evidence="4 5">
    <name type="scientific">Exophiala sideris</name>
    <dbReference type="NCBI Taxonomy" id="1016849"/>
    <lineage>
        <taxon>Eukaryota</taxon>
        <taxon>Fungi</taxon>
        <taxon>Dikarya</taxon>
        <taxon>Ascomycota</taxon>
        <taxon>Pezizomycotina</taxon>
        <taxon>Eurotiomycetes</taxon>
        <taxon>Chaetothyriomycetidae</taxon>
        <taxon>Chaetothyriales</taxon>
        <taxon>Herpotrichiellaceae</taxon>
        <taxon>Exophiala</taxon>
    </lineage>
</organism>
<dbReference type="SUPFAM" id="SSF52499">
    <property type="entry name" value="Isochorismatase-like hydrolases"/>
    <property type="match status" value="1"/>
</dbReference>
<evidence type="ECO:0000256" key="1">
    <source>
        <dbReference type="ARBA" id="ARBA00006336"/>
    </source>
</evidence>
<dbReference type="InterPro" id="IPR050272">
    <property type="entry name" value="Isochorismatase-like_hydrls"/>
</dbReference>
<sequence length="201" mass="21531">MASATQVKSFREMLGEPTLTASPKDSTLIIIDAQNEYAQGHLKTVNVDQTRKAISSLLQKYRSGSSDGKNIVHVKHKTPNGAPVFTPGTHLAEEFDEIKPRDNEKVIEKELVSSFSGTDLHEYLSGLGERGKKTVLTGYMAHVCVSTTARAGADLGYQVVLAGDAIGDRDIPGLSGSEVTEAVLKELGDAFGTVVKSEDVK</sequence>
<evidence type="ECO:0000259" key="3">
    <source>
        <dbReference type="Pfam" id="PF00857"/>
    </source>
</evidence>
<dbReference type="InterPro" id="IPR000868">
    <property type="entry name" value="Isochorismatase-like_dom"/>
</dbReference>
<dbReference type="STRING" id="1016849.A0A0D1YQ53"/>
<dbReference type="InterPro" id="IPR036380">
    <property type="entry name" value="Isochorismatase-like_sf"/>
</dbReference>
<evidence type="ECO:0000256" key="2">
    <source>
        <dbReference type="ARBA" id="ARBA00022801"/>
    </source>
</evidence>
<dbReference type="PANTHER" id="PTHR43540">
    <property type="entry name" value="PEROXYUREIDOACRYLATE/UREIDOACRYLATE AMIDOHYDROLASE-RELATED"/>
    <property type="match status" value="1"/>
</dbReference>
<accession>A0A0D1YQ53</accession>
<protein>
    <recommendedName>
        <fullName evidence="3">Isochorismatase-like domain-containing protein</fullName>
    </recommendedName>
</protein>
<evidence type="ECO:0000313" key="5">
    <source>
        <dbReference type="Proteomes" id="UP000053599"/>
    </source>
</evidence>
<dbReference type="Gene3D" id="3.40.50.850">
    <property type="entry name" value="Isochorismatase-like"/>
    <property type="match status" value="1"/>
</dbReference>
<gene>
    <name evidence="4" type="ORF">PV11_08942</name>
</gene>
<comment type="similarity">
    <text evidence="1">Belongs to the isochorismatase family.</text>
</comment>
<feature type="domain" description="Isochorismatase-like" evidence="3">
    <location>
        <begin position="27"/>
        <end position="199"/>
    </location>
</feature>
<reference evidence="4 5" key="1">
    <citation type="submission" date="2015-01" db="EMBL/GenBank/DDBJ databases">
        <title>The Genome Sequence of Exophiala sideris CBS121828.</title>
        <authorList>
            <consortium name="The Broad Institute Genomics Platform"/>
            <person name="Cuomo C."/>
            <person name="de Hoog S."/>
            <person name="Gorbushina A."/>
            <person name="Stielow B."/>
            <person name="Teixiera M."/>
            <person name="Abouelleil A."/>
            <person name="Chapman S.B."/>
            <person name="Priest M."/>
            <person name="Young S.K."/>
            <person name="Wortman J."/>
            <person name="Nusbaum C."/>
            <person name="Birren B."/>
        </authorList>
    </citation>
    <scope>NUCLEOTIDE SEQUENCE [LARGE SCALE GENOMIC DNA]</scope>
    <source>
        <strain evidence="4 5">CBS 121828</strain>
    </source>
</reference>
<dbReference type="EMBL" id="KN846954">
    <property type="protein sequence ID" value="KIV77114.1"/>
    <property type="molecule type" value="Genomic_DNA"/>
</dbReference>
<dbReference type="HOGENOM" id="CLU_068979_5_1_1"/>
<evidence type="ECO:0000313" key="4">
    <source>
        <dbReference type="EMBL" id="KIV77113.1"/>
    </source>
</evidence>
<dbReference type="GO" id="GO:0016787">
    <property type="term" value="F:hydrolase activity"/>
    <property type="evidence" value="ECO:0007669"/>
    <property type="project" value="UniProtKB-KW"/>
</dbReference>